<reference evidence="3 4" key="1">
    <citation type="journal article" date="2017" name="Elife">
        <title>Extensive horizontal gene transfer in cheese-associated bacteria.</title>
        <authorList>
            <person name="Bonham K.S."/>
            <person name="Wolfe B.E."/>
            <person name="Dutton R.J."/>
        </authorList>
    </citation>
    <scope>NUCLEOTIDE SEQUENCE [LARGE SCALE GENOMIC DNA]</scope>
    <source>
        <strain evidence="3 4">JB5</strain>
    </source>
</reference>
<comment type="caution">
    <text evidence="3">The sequence shown here is derived from an EMBL/GenBank/DDBJ whole genome shotgun (WGS) entry which is preliminary data.</text>
</comment>
<keyword evidence="2" id="KW-0472">Membrane</keyword>
<dbReference type="EMBL" id="NRGX01000001">
    <property type="protein sequence ID" value="PCC19029.1"/>
    <property type="molecule type" value="Genomic_DNA"/>
</dbReference>
<organism evidence="3 4">
    <name type="scientific">Brevibacterium aurantiacum</name>
    <dbReference type="NCBI Taxonomy" id="273384"/>
    <lineage>
        <taxon>Bacteria</taxon>
        <taxon>Bacillati</taxon>
        <taxon>Actinomycetota</taxon>
        <taxon>Actinomycetes</taxon>
        <taxon>Micrococcales</taxon>
        <taxon>Brevibacteriaceae</taxon>
        <taxon>Brevibacterium</taxon>
    </lineage>
</organism>
<feature type="transmembrane region" description="Helical" evidence="2">
    <location>
        <begin position="216"/>
        <end position="236"/>
    </location>
</feature>
<feature type="transmembrane region" description="Helical" evidence="2">
    <location>
        <begin position="174"/>
        <end position="196"/>
    </location>
</feature>
<protein>
    <recommendedName>
        <fullName evidence="5">DUF2975 domain-containing protein</fullName>
    </recommendedName>
</protein>
<keyword evidence="2" id="KW-1133">Transmembrane helix</keyword>
<accession>A0A2A3X5S4</accession>
<evidence type="ECO:0008006" key="5">
    <source>
        <dbReference type="Google" id="ProtNLM"/>
    </source>
</evidence>
<dbReference type="InterPro" id="IPR021354">
    <property type="entry name" value="DUF2975"/>
</dbReference>
<gene>
    <name evidence="3" type="ORF">CIK79_12430</name>
</gene>
<name>A0A2A3X5S4_BREAU</name>
<evidence type="ECO:0000313" key="4">
    <source>
        <dbReference type="Proteomes" id="UP000218377"/>
    </source>
</evidence>
<evidence type="ECO:0000256" key="2">
    <source>
        <dbReference type="SAM" id="Phobius"/>
    </source>
</evidence>
<dbReference type="Pfam" id="PF11188">
    <property type="entry name" value="DUF2975"/>
    <property type="match status" value="1"/>
</dbReference>
<proteinExistence type="predicted"/>
<evidence type="ECO:0000256" key="1">
    <source>
        <dbReference type="SAM" id="MobiDB-lite"/>
    </source>
</evidence>
<feature type="region of interest" description="Disordered" evidence="1">
    <location>
        <begin position="1"/>
        <end position="51"/>
    </location>
</feature>
<feature type="transmembrane region" description="Helical" evidence="2">
    <location>
        <begin position="63"/>
        <end position="82"/>
    </location>
</feature>
<sequence>MVNLGDEFGVDALTTQEDSPKQEGRIMAQENGQSELPEEPDDAVIGKPKGGVKRGDGAAKRKAFGTGYELWVGLALGFYVIYAVTELVTDLVHAKIRLPLEFESDAVATLGFPGGEATLSGLTQITVSTTDLATATMVLLLIAKIALILTFIVAAVAIVPVIRDIAKGDPFTSRSIMALGVLESFIAVGWLVYFAAMVLGSNMVSRDLDIADEVGPGVTTVQAFVLLGVVGGIELLRRCFISGQRASEELEGLV</sequence>
<evidence type="ECO:0000313" key="3">
    <source>
        <dbReference type="EMBL" id="PCC19029.1"/>
    </source>
</evidence>
<dbReference type="Proteomes" id="UP000218377">
    <property type="component" value="Unassembled WGS sequence"/>
</dbReference>
<keyword evidence="2" id="KW-0812">Transmembrane</keyword>
<dbReference type="AlphaFoldDB" id="A0A2A3X5S4"/>
<feature type="transmembrane region" description="Helical" evidence="2">
    <location>
        <begin position="137"/>
        <end position="162"/>
    </location>
</feature>